<reference evidence="3" key="1">
    <citation type="journal article" date="2019" name="Int. J. Syst. Evol. Microbiol.">
        <title>The Global Catalogue of Microorganisms (GCM) 10K type strain sequencing project: providing services to taxonomists for standard genome sequencing and annotation.</title>
        <authorList>
            <consortium name="The Broad Institute Genomics Platform"/>
            <consortium name="The Broad Institute Genome Sequencing Center for Infectious Disease"/>
            <person name="Wu L."/>
            <person name="Ma J."/>
        </authorList>
    </citation>
    <scope>NUCLEOTIDE SEQUENCE [LARGE SCALE GENOMIC DNA]</scope>
    <source>
        <strain evidence="3">JCM 12165</strain>
    </source>
</reference>
<evidence type="ECO:0000313" key="3">
    <source>
        <dbReference type="Proteomes" id="UP001595896"/>
    </source>
</evidence>
<name>A0ABV9NP91_9BACI</name>
<sequence length="259" mass="30135">MKLIIALAALLLFLSGCSQDEEQTLEGRYMFTLSMEGSFQLFVEDSYTGSSYRYLNGLQTSLPVMYEAESYLIHTTEETVFTDLDTGESALMSEIDFPLHWPNQHLEIRVSEEIEPFTRTLERPVTEESRLFPIYTAEEIKAHPYTSEDFIEVHTPVEDDHYMLFLFDENFNREYLLILDEFGSQAGERYGVYIDVNYYAPDYFETFMEIDDTPSYLVLSSAGEAIRTSDWEEIRSWFSTEAGIGMPREGDPAWRELLY</sequence>
<keyword evidence="1" id="KW-0732">Signal</keyword>
<organism evidence="2 3">
    <name type="scientific">Bacillus daqingensis</name>
    <dbReference type="NCBI Taxonomy" id="872396"/>
    <lineage>
        <taxon>Bacteria</taxon>
        <taxon>Bacillati</taxon>
        <taxon>Bacillota</taxon>
        <taxon>Bacilli</taxon>
        <taxon>Bacillales</taxon>
        <taxon>Bacillaceae</taxon>
        <taxon>Bacillus</taxon>
    </lineage>
</organism>
<dbReference type="Proteomes" id="UP001595896">
    <property type="component" value="Unassembled WGS sequence"/>
</dbReference>
<keyword evidence="3" id="KW-1185">Reference proteome</keyword>
<dbReference type="PROSITE" id="PS51257">
    <property type="entry name" value="PROKAR_LIPOPROTEIN"/>
    <property type="match status" value="1"/>
</dbReference>
<accession>A0ABV9NP91</accession>
<feature type="signal peptide" evidence="1">
    <location>
        <begin position="1"/>
        <end position="20"/>
    </location>
</feature>
<dbReference type="RefSeq" id="WP_377907759.1">
    <property type="nucleotide sequence ID" value="NZ_JBHSGK010000001.1"/>
</dbReference>
<proteinExistence type="predicted"/>
<comment type="caution">
    <text evidence="2">The sequence shown here is derived from an EMBL/GenBank/DDBJ whole genome shotgun (WGS) entry which is preliminary data.</text>
</comment>
<evidence type="ECO:0000313" key="2">
    <source>
        <dbReference type="EMBL" id="MFC4735138.1"/>
    </source>
</evidence>
<dbReference type="EMBL" id="JBHSGK010000001">
    <property type="protein sequence ID" value="MFC4735138.1"/>
    <property type="molecule type" value="Genomic_DNA"/>
</dbReference>
<evidence type="ECO:0000256" key="1">
    <source>
        <dbReference type="SAM" id="SignalP"/>
    </source>
</evidence>
<evidence type="ECO:0008006" key="4">
    <source>
        <dbReference type="Google" id="ProtNLM"/>
    </source>
</evidence>
<gene>
    <name evidence="2" type="ORF">ACFO4L_00950</name>
</gene>
<feature type="chain" id="PRO_5046085267" description="DUF4825 domain-containing protein" evidence="1">
    <location>
        <begin position="21"/>
        <end position="259"/>
    </location>
</feature>
<protein>
    <recommendedName>
        <fullName evidence="4">DUF4825 domain-containing protein</fullName>
    </recommendedName>
</protein>